<dbReference type="GO" id="GO:0004791">
    <property type="term" value="F:thioredoxin-disulfide reductase (NADPH) activity"/>
    <property type="evidence" value="ECO:0007669"/>
    <property type="project" value="TreeGrafter"/>
</dbReference>
<evidence type="ECO:0000259" key="1">
    <source>
        <dbReference type="Pfam" id="PF13905"/>
    </source>
</evidence>
<dbReference type="Gene3D" id="3.40.30.10">
    <property type="entry name" value="Glutaredoxin"/>
    <property type="match status" value="3"/>
</dbReference>
<evidence type="ECO:0000313" key="2">
    <source>
        <dbReference type="EMBL" id="KRX27888.1"/>
    </source>
</evidence>
<dbReference type="Proteomes" id="UP000054630">
    <property type="component" value="Unassembled WGS sequence"/>
</dbReference>
<dbReference type="InterPro" id="IPR012336">
    <property type="entry name" value="Thioredoxin-like_fold"/>
</dbReference>
<dbReference type="AlphaFoldDB" id="A0A0V0SM09"/>
<dbReference type="EMBL" id="JYDL01000002">
    <property type="protein sequence ID" value="KRX27888.1"/>
    <property type="molecule type" value="Genomic_DNA"/>
</dbReference>
<name>A0A0V0SM09_9BILA</name>
<sequence>MKYWFNCYRMEQYSSRFSAAFDSMKDAVVTSRNKKAKSTIGELFEQHQFVAFYFYRDRSTLCQAFNDHLCRFVASEQEISERLQNSESNSAESTCDKKPVFVVVCIFSTEDKASFQKLAAKLPWFVLERTESRAREKLMRIFRVRRAPCFSLIECVNKSVCAADCCKDVQEDPTGTEFPWSAQNVINSVRPKNITDVMNGELLCEDGTKKHFDTLPKGMRGVLFAAQWCPPCRTFVSKLKETYKKIKLTHSSFEIVYCSHDRTEQGFKKFSSQMPWLAIPFYDPRSSLLAKMFRVQEIPALLIFNEDWRLINRHGKFEVQADPLGKEFPWYPRSVIELTEKTSFYLREDLSLVLFTEGTSIDLTFAQTFFLPIAEEHFNDQYEPEIVFFYAGDDPVCDRILEVFGLSDLPLPLLCIVDPFSESLYVCDHPNVSGEIIRIFINKFRQDELVAKPFPKPNTSNV</sequence>
<feature type="domain" description="Thioredoxin-like fold" evidence="1">
    <location>
        <begin position="221"/>
        <end position="307"/>
    </location>
</feature>
<dbReference type="OrthoDB" id="189920at2759"/>
<dbReference type="GO" id="GO:0031397">
    <property type="term" value="P:negative regulation of protein ubiquitination"/>
    <property type="evidence" value="ECO:0007669"/>
    <property type="project" value="TreeGrafter"/>
</dbReference>
<dbReference type="STRING" id="6336.A0A0V0SM09"/>
<dbReference type="SUPFAM" id="SSF52833">
    <property type="entry name" value="Thioredoxin-like"/>
    <property type="match status" value="1"/>
</dbReference>
<accession>A0A0V0SM09</accession>
<dbReference type="Pfam" id="PF13905">
    <property type="entry name" value="Thioredoxin_8"/>
    <property type="match status" value="1"/>
</dbReference>
<dbReference type="PANTHER" id="PTHR46472:SF1">
    <property type="entry name" value="NUCLEOREDOXIN"/>
    <property type="match status" value="1"/>
</dbReference>
<dbReference type="GO" id="GO:0005634">
    <property type="term" value="C:nucleus"/>
    <property type="evidence" value="ECO:0007669"/>
    <property type="project" value="TreeGrafter"/>
</dbReference>
<reference evidence="2 3" key="1">
    <citation type="submission" date="2015-01" db="EMBL/GenBank/DDBJ databases">
        <title>Evolution of Trichinella species and genotypes.</title>
        <authorList>
            <person name="Korhonen P.K."/>
            <person name="Edoardo P."/>
            <person name="Giuseppe L.R."/>
            <person name="Gasser R.B."/>
        </authorList>
    </citation>
    <scope>NUCLEOTIDE SEQUENCE [LARGE SCALE GENOMIC DNA]</scope>
    <source>
        <strain evidence="2">ISS37</strain>
    </source>
</reference>
<evidence type="ECO:0000313" key="3">
    <source>
        <dbReference type="Proteomes" id="UP000054630"/>
    </source>
</evidence>
<protein>
    <submittedName>
        <fullName evidence="2">Nucleoredoxin</fullName>
    </submittedName>
</protein>
<organism evidence="2 3">
    <name type="scientific">Trichinella nelsoni</name>
    <dbReference type="NCBI Taxonomy" id="6336"/>
    <lineage>
        <taxon>Eukaryota</taxon>
        <taxon>Metazoa</taxon>
        <taxon>Ecdysozoa</taxon>
        <taxon>Nematoda</taxon>
        <taxon>Enoplea</taxon>
        <taxon>Dorylaimia</taxon>
        <taxon>Trichinellida</taxon>
        <taxon>Trichinellidae</taxon>
        <taxon>Trichinella</taxon>
    </lineage>
</organism>
<proteinExistence type="predicted"/>
<gene>
    <name evidence="2" type="primary">nxn</name>
    <name evidence="2" type="ORF">T07_474</name>
</gene>
<dbReference type="PANTHER" id="PTHR46472">
    <property type="entry name" value="NUCLEOREDOXIN"/>
    <property type="match status" value="1"/>
</dbReference>
<dbReference type="GO" id="GO:0030178">
    <property type="term" value="P:negative regulation of Wnt signaling pathway"/>
    <property type="evidence" value="ECO:0007669"/>
    <property type="project" value="TreeGrafter"/>
</dbReference>
<dbReference type="InterPro" id="IPR036249">
    <property type="entry name" value="Thioredoxin-like_sf"/>
</dbReference>
<comment type="caution">
    <text evidence="2">The sequence shown here is derived from an EMBL/GenBank/DDBJ whole genome shotgun (WGS) entry which is preliminary data.</text>
</comment>
<keyword evidence="3" id="KW-1185">Reference proteome</keyword>